<organism evidence="3 4">
    <name type="scientific">Ruegeria halocynthiae</name>
    <dbReference type="NCBI Taxonomy" id="985054"/>
    <lineage>
        <taxon>Bacteria</taxon>
        <taxon>Pseudomonadati</taxon>
        <taxon>Pseudomonadota</taxon>
        <taxon>Alphaproteobacteria</taxon>
        <taxon>Rhodobacterales</taxon>
        <taxon>Roseobacteraceae</taxon>
        <taxon>Ruegeria</taxon>
    </lineage>
</organism>
<evidence type="ECO:0000313" key="4">
    <source>
        <dbReference type="Proteomes" id="UP000183400"/>
    </source>
</evidence>
<feature type="domain" description="Ig-like" evidence="2">
    <location>
        <begin position="640"/>
        <end position="777"/>
    </location>
</feature>
<evidence type="ECO:0000313" key="3">
    <source>
        <dbReference type="EMBL" id="SDX00303.1"/>
    </source>
</evidence>
<protein>
    <submittedName>
        <fullName evidence="3">Ig-like domain (Group 3)</fullName>
    </submittedName>
</protein>
<dbReference type="EMBL" id="FNNP01000002">
    <property type="protein sequence ID" value="SDX00303.1"/>
    <property type="molecule type" value="Genomic_DNA"/>
</dbReference>
<evidence type="ECO:0000256" key="1">
    <source>
        <dbReference type="SAM" id="MobiDB-lite"/>
    </source>
</evidence>
<reference evidence="4" key="1">
    <citation type="submission" date="2016-10" db="EMBL/GenBank/DDBJ databases">
        <authorList>
            <person name="Varghese N."/>
            <person name="Submissions S."/>
        </authorList>
    </citation>
    <scope>NUCLEOTIDE SEQUENCE [LARGE SCALE GENOMIC DNA]</scope>
    <source>
        <strain evidence="4">DSM 27839</strain>
    </source>
</reference>
<gene>
    <name evidence="3" type="ORF">SAMN05444358_102167</name>
</gene>
<dbReference type="InterPro" id="IPR022038">
    <property type="entry name" value="Ig-like_bact"/>
</dbReference>
<accession>A0A1H2Y512</accession>
<dbReference type="OrthoDB" id="7858035at2"/>
<dbReference type="InterPro" id="IPR011049">
    <property type="entry name" value="Serralysin-like_metalloprot_C"/>
</dbReference>
<proteinExistence type="predicted"/>
<feature type="region of interest" description="Disordered" evidence="1">
    <location>
        <begin position="158"/>
        <end position="187"/>
    </location>
</feature>
<name>A0A1H2Y512_9RHOB</name>
<dbReference type="InterPro" id="IPR013783">
    <property type="entry name" value="Ig-like_fold"/>
</dbReference>
<dbReference type="Pfam" id="PF13750">
    <property type="entry name" value="Big_3_3"/>
    <property type="match status" value="1"/>
</dbReference>
<dbReference type="RefSeq" id="WP_074736693.1">
    <property type="nucleotide sequence ID" value="NZ_FNNP01000002.1"/>
</dbReference>
<dbReference type="Proteomes" id="UP000183400">
    <property type="component" value="Unassembled WGS sequence"/>
</dbReference>
<dbReference type="Gene3D" id="2.60.40.10">
    <property type="entry name" value="Immunoglobulins"/>
    <property type="match status" value="8"/>
</dbReference>
<keyword evidence="4" id="KW-1185">Reference proteome</keyword>
<dbReference type="NCBIfam" id="NF033510">
    <property type="entry name" value="Ca_tandemer"/>
    <property type="match status" value="7"/>
</dbReference>
<dbReference type="SUPFAM" id="SSF51120">
    <property type="entry name" value="beta-Roll"/>
    <property type="match status" value="1"/>
</dbReference>
<evidence type="ECO:0000259" key="2">
    <source>
        <dbReference type="Pfam" id="PF13750"/>
    </source>
</evidence>
<sequence length="1283" mass="126982">MTKDTVSTNKSIADAQPDAERNRHIRQWIDKKLQRWVGRSVAGAFGSTLMALPALAQATDEQLASYQFAEAIPGVRSATLLPNGDVQLKLADGRTVVVAAENVEVLENGTIMVADEAVGEIAQFSVAAEAAGATAAAGGVGGSGLALGGLGVAGAAAAAGGGGGGGGGDDDDGDEPSVAPAPPRPPSLNLAELQANALNNISSQTTSPEGTAAVEVTIGSVTKTITPAGDGSWSISLTQVEAAGLPQGISDVSVRYLDGEGVELSAETARFDVDTVPPVLAITDFSAGAVMNAAEQGVDLDVTGTTDAENGQTVTVTLGGQTYTGSVSGGGWSVTVPAADLAALPDGTSIPVAADVADRAGNPATQASGSFDTDLDAPDLTLNPVGGGSINLADVVGDLILTGTTTAEDGEMVTVYFENREYSGSAMGGGWSVTIPNADLAGLTTGVPASVAVSVSDAAGNPATPISITVAVDLTGPSIAITPLSVGASLNAVETGSDLTVDGTTGNVTDGQQVTVTLGGQTYTGTVSGGNWSVTVPTADLVALADGGDFNVTADVSDADGLMAPQASVGLSKDVTTPTLNIDGFSDGAVMNASERGNDLTISGTTTAEDGQIVTVSLNGQTYTGATSGGAWAVTVPATDLVALPDGSTITATADISDAAGNPAIQASSSFDTDFTAPTLTISSLSDGAVVNAAEQATDLIVSGTSDAANGTQVSVQIVQSGGAVLVGGTATVSGGVWTYTATAADLSGLQDAETYDVNASIADVAGNNNSATTSFSTDLSAPTVTLNPLTVGPVLDVVERNTDLSVSGTTTAEDGQTVTVSFNGQNYTAMVSGGLWSTSIPSIDLIGLGDGGSFPITASAQDAAGNPAPNASTTLTTDFQPILNINKLGTDDAVSLSNAQSSGLTITGSSAGLAMGQAVDVTLNSVSLGSATVTVDGSWSLSVPASSFAAVEAGDTLDFEAQATVSGGPDPVPVSEEVTTHVPAAYVITEAGRSGTTVTFEIYADTDRDISSGLAFTAELGFDPSVATYDIGSETENSDFDLFLANPSGGSAISFSGAAISYGDLSQPVVAFTMTIEDAAQPIVLTLTTSDGGPSQFHLGTSGADSLTGSNVDDVIRGGDGDDTIDLSGAGRDVVVFEADPSANGVDSINGFSLGPATDIADALMFQGLDPASLRGDGTDVESLTTGGSIGSNTGFVGLETALADLNPDTIASAAASLNGAQAGDEVFLLATDGTDSILVKVDYSNASTATIETLAQFEGLSDLSDLTSDNILMTDPTGASA</sequence>
<dbReference type="STRING" id="985054.SAMN05444358_102167"/>